<reference evidence="4" key="1">
    <citation type="submission" date="2016-09" db="EMBL/GenBank/DDBJ databases">
        <authorList>
            <person name="Gulvik C.A."/>
        </authorList>
    </citation>
    <scope>NUCLEOTIDE SEQUENCE [LARGE SCALE GENOMIC DNA]</scope>
    <source>
        <strain evidence="4">LMG 8895</strain>
    </source>
</reference>
<name>A0A1E5GCX5_9ENTE</name>
<keyword evidence="4" id="KW-1185">Reference proteome</keyword>
<sequence length="273" mass="31763">MILEQRINNNVVLVNDHGQRSIIMGKGIGFQSYPGDIVERARIEKQFYAPENMSVPQVAATLMKVSTAEIEVVDDIISMVKNKFEELEESLFFSMLEHINFALKRLSKNSEMTSPLEWEVKKFYPVEYDLGKMAVKKINKKLNVNLPESEAFFLALHFVNGQLNSISGDEVFELSELTNEIMKIIIYFYKIDFDETSISYNRLVTHIKYFLMRLLNNEKINRLNPDFIDPILNNCPKEVECVELIASFLQKKKNWVVTNTDKFYLVLNLNKIK</sequence>
<keyword evidence="1" id="KW-0677">Repeat</keyword>
<accession>A0A1E5GCX5</accession>
<dbReference type="PANTHER" id="PTHR30185:SF15">
    <property type="entry name" value="CRYPTIC BETA-GLUCOSIDE BGL OPERON ANTITERMINATOR"/>
    <property type="match status" value="1"/>
</dbReference>
<dbReference type="SUPFAM" id="SSF63520">
    <property type="entry name" value="PTS-regulatory domain, PRD"/>
    <property type="match status" value="2"/>
</dbReference>
<dbReference type="OrthoDB" id="9813552at2"/>
<dbReference type="InterPro" id="IPR011608">
    <property type="entry name" value="PRD"/>
</dbReference>
<dbReference type="Pfam" id="PF03123">
    <property type="entry name" value="CAT_RBD"/>
    <property type="match status" value="1"/>
</dbReference>
<evidence type="ECO:0000256" key="1">
    <source>
        <dbReference type="ARBA" id="ARBA00022737"/>
    </source>
</evidence>
<dbReference type="PROSITE" id="PS51372">
    <property type="entry name" value="PRD_2"/>
    <property type="match status" value="2"/>
</dbReference>
<dbReference type="InterPro" id="IPR004341">
    <property type="entry name" value="CAT_RNA-bd_dom"/>
</dbReference>
<dbReference type="Pfam" id="PF00874">
    <property type="entry name" value="PRD"/>
    <property type="match status" value="2"/>
</dbReference>
<dbReference type="GO" id="GO:0006355">
    <property type="term" value="P:regulation of DNA-templated transcription"/>
    <property type="evidence" value="ECO:0007669"/>
    <property type="project" value="InterPro"/>
</dbReference>
<feature type="domain" description="PRD" evidence="2">
    <location>
        <begin position="64"/>
        <end position="168"/>
    </location>
</feature>
<dbReference type="InterPro" id="IPR036634">
    <property type="entry name" value="PRD_sf"/>
</dbReference>
<dbReference type="GO" id="GO:0003723">
    <property type="term" value="F:RNA binding"/>
    <property type="evidence" value="ECO:0007669"/>
    <property type="project" value="InterPro"/>
</dbReference>
<dbReference type="RefSeq" id="WP_069664310.1">
    <property type="nucleotide sequence ID" value="NZ_JBHUJJ010000001.1"/>
</dbReference>
<organism evidence="3 4">
    <name type="scientific">Enterococcus termitis</name>
    <dbReference type="NCBI Taxonomy" id="332950"/>
    <lineage>
        <taxon>Bacteria</taxon>
        <taxon>Bacillati</taxon>
        <taxon>Bacillota</taxon>
        <taxon>Bacilli</taxon>
        <taxon>Lactobacillales</taxon>
        <taxon>Enterococcaceae</taxon>
        <taxon>Enterococcus</taxon>
    </lineage>
</organism>
<evidence type="ECO:0000313" key="4">
    <source>
        <dbReference type="Proteomes" id="UP000095094"/>
    </source>
</evidence>
<dbReference type="Proteomes" id="UP000095094">
    <property type="component" value="Unassembled WGS sequence"/>
</dbReference>
<comment type="caution">
    <text evidence="3">The sequence shown here is derived from an EMBL/GenBank/DDBJ whole genome shotgun (WGS) entry which is preliminary data.</text>
</comment>
<gene>
    <name evidence="3" type="ORF">BCR25_08625</name>
</gene>
<proteinExistence type="predicted"/>
<protein>
    <recommendedName>
        <fullName evidence="2">PRD domain-containing protein</fullName>
    </recommendedName>
</protein>
<feature type="domain" description="PRD" evidence="2">
    <location>
        <begin position="169"/>
        <end position="273"/>
    </location>
</feature>
<dbReference type="SUPFAM" id="SSF50151">
    <property type="entry name" value="SacY-like RNA-binding domain"/>
    <property type="match status" value="1"/>
</dbReference>
<dbReference type="AlphaFoldDB" id="A0A1E5GCX5"/>
<evidence type="ECO:0000313" key="3">
    <source>
        <dbReference type="EMBL" id="OEG10529.1"/>
    </source>
</evidence>
<dbReference type="Gene3D" id="2.30.24.10">
    <property type="entry name" value="CAT RNA-binding domain"/>
    <property type="match status" value="1"/>
</dbReference>
<dbReference type="PANTHER" id="PTHR30185">
    <property type="entry name" value="CRYPTIC BETA-GLUCOSIDE BGL OPERON ANTITERMINATOR"/>
    <property type="match status" value="1"/>
</dbReference>
<dbReference type="InterPro" id="IPR050661">
    <property type="entry name" value="BglG_antiterminators"/>
</dbReference>
<dbReference type="SMART" id="SM01061">
    <property type="entry name" value="CAT_RBD"/>
    <property type="match status" value="1"/>
</dbReference>
<dbReference type="EMBL" id="MIJY01000043">
    <property type="protein sequence ID" value="OEG10529.1"/>
    <property type="molecule type" value="Genomic_DNA"/>
</dbReference>
<dbReference type="Gene3D" id="1.10.1790.10">
    <property type="entry name" value="PRD domain"/>
    <property type="match status" value="2"/>
</dbReference>
<dbReference type="InterPro" id="IPR036650">
    <property type="entry name" value="CAT_RNA-bd_dom_sf"/>
</dbReference>
<evidence type="ECO:0000259" key="2">
    <source>
        <dbReference type="PROSITE" id="PS51372"/>
    </source>
</evidence>